<organism evidence="2 3">
    <name type="scientific">Kangiella taiwanensis</name>
    <dbReference type="NCBI Taxonomy" id="1079179"/>
    <lineage>
        <taxon>Bacteria</taxon>
        <taxon>Pseudomonadati</taxon>
        <taxon>Pseudomonadota</taxon>
        <taxon>Gammaproteobacteria</taxon>
        <taxon>Kangiellales</taxon>
        <taxon>Kangiellaceae</taxon>
        <taxon>Kangiella</taxon>
    </lineage>
</organism>
<dbReference type="RefSeq" id="WP_223577641.1">
    <property type="nucleotide sequence ID" value="NZ_BAABFU010000001.1"/>
</dbReference>
<reference evidence="3" key="1">
    <citation type="journal article" date="2019" name="Int. J. Syst. Evol. Microbiol.">
        <title>The Global Catalogue of Microorganisms (GCM) 10K type strain sequencing project: providing services to taxonomists for standard genome sequencing and annotation.</title>
        <authorList>
            <consortium name="The Broad Institute Genomics Platform"/>
            <consortium name="The Broad Institute Genome Sequencing Center for Infectious Disease"/>
            <person name="Wu L."/>
            <person name="Ma J."/>
        </authorList>
    </citation>
    <scope>NUCLEOTIDE SEQUENCE [LARGE SCALE GENOMIC DNA]</scope>
    <source>
        <strain evidence="3">JCM 17727</strain>
    </source>
</reference>
<dbReference type="Pfam" id="PF07883">
    <property type="entry name" value="Cupin_2"/>
    <property type="match status" value="1"/>
</dbReference>
<protein>
    <recommendedName>
        <fullName evidence="1">Cupin type-2 domain-containing protein</fullName>
    </recommendedName>
</protein>
<dbReference type="InterPro" id="IPR011051">
    <property type="entry name" value="RmlC_Cupin_sf"/>
</dbReference>
<name>A0ABP8HPU2_9GAMM</name>
<feature type="domain" description="Cupin type-2" evidence="1">
    <location>
        <begin position="54"/>
        <end position="116"/>
    </location>
</feature>
<keyword evidence="3" id="KW-1185">Reference proteome</keyword>
<comment type="caution">
    <text evidence="2">The sequence shown here is derived from an EMBL/GenBank/DDBJ whole genome shotgun (WGS) entry which is preliminary data.</text>
</comment>
<dbReference type="InterPro" id="IPR013096">
    <property type="entry name" value="Cupin_2"/>
</dbReference>
<dbReference type="Gene3D" id="2.60.120.10">
    <property type="entry name" value="Jelly Rolls"/>
    <property type="match status" value="1"/>
</dbReference>
<dbReference type="InterPro" id="IPR014710">
    <property type="entry name" value="RmlC-like_jellyroll"/>
</dbReference>
<dbReference type="Proteomes" id="UP001501294">
    <property type="component" value="Unassembled WGS sequence"/>
</dbReference>
<evidence type="ECO:0000313" key="3">
    <source>
        <dbReference type="Proteomes" id="UP001501294"/>
    </source>
</evidence>
<accession>A0ABP8HPU2</accession>
<proteinExistence type="predicted"/>
<dbReference type="SUPFAM" id="SSF51182">
    <property type="entry name" value="RmlC-like cupins"/>
    <property type="match status" value="1"/>
</dbReference>
<evidence type="ECO:0000259" key="1">
    <source>
        <dbReference type="Pfam" id="PF07883"/>
    </source>
</evidence>
<dbReference type="EMBL" id="BAABFU010000001">
    <property type="protein sequence ID" value="GAA4342394.1"/>
    <property type="molecule type" value="Genomic_DNA"/>
</dbReference>
<sequence length="130" mass="14882">MKYDLGNTFSIIKPDQSVETIDVSPTMYQQLDENFNQFKGHQLVSLYEFNDDWSSWEVHPKGDEIVVLLSGEITFVLDIDGEHKQVELKKQGEYVVVPKNTWHTAKTNTPTKALFITPGEGTKHKDLDKV</sequence>
<evidence type="ECO:0000313" key="2">
    <source>
        <dbReference type="EMBL" id="GAA4342394.1"/>
    </source>
</evidence>
<gene>
    <name evidence="2" type="ORF">GCM10023150_00110</name>
</gene>
<dbReference type="CDD" id="cd02208">
    <property type="entry name" value="cupin_RmlC-like"/>
    <property type="match status" value="1"/>
</dbReference>